<organism evidence="2 3">
    <name type="scientific">Jaapia argillacea MUCL 33604</name>
    <dbReference type="NCBI Taxonomy" id="933084"/>
    <lineage>
        <taxon>Eukaryota</taxon>
        <taxon>Fungi</taxon>
        <taxon>Dikarya</taxon>
        <taxon>Basidiomycota</taxon>
        <taxon>Agaricomycotina</taxon>
        <taxon>Agaricomycetes</taxon>
        <taxon>Agaricomycetidae</taxon>
        <taxon>Jaapiales</taxon>
        <taxon>Jaapiaceae</taxon>
        <taxon>Jaapia</taxon>
    </lineage>
</organism>
<dbReference type="AlphaFoldDB" id="A0A067PQV3"/>
<keyword evidence="3" id="KW-1185">Reference proteome</keyword>
<dbReference type="OrthoDB" id="8056975at2759"/>
<dbReference type="GO" id="GO:0008270">
    <property type="term" value="F:zinc ion binding"/>
    <property type="evidence" value="ECO:0007669"/>
    <property type="project" value="InterPro"/>
</dbReference>
<dbReference type="InParanoid" id="A0A067PQV3"/>
<protein>
    <recommendedName>
        <fullName evidence="4">CCHC-type domain-containing protein</fullName>
    </recommendedName>
</protein>
<evidence type="ECO:0000256" key="1">
    <source>
        <dbReference type="ARBA" id="ARBA00022664"/>
    </source>
</evidence>
<accession>A0A067PQV3</accession>
<gene>
    <name evidence="2" type="ORF">JAAARDRAFT_197150</name>
</gene>
<dbReference type="Proteomes" id="UP000027265">
    <property type="component" value="Unassembled WGS sequence"/>
</dbReference>
<evidence type="ECO:0008006" key="4">
    <source>
        <dbReference type="Google" id="ProtNLM"/>
    </source>
</evidence>
<reference evidence="3" key="1">
    <citation type="journal article" date="2014" name="Proc. Natl. Acad. Sci. U.S.A.">
        <title>Extensive sampling of basidiomycete genomes demonstrates inadequacy of the white-rot/brown-rot paradigm for wood decay fungi.</title>
        <authorList>
            <person name="Riley R."/>
            <person name="Salamov A.A."/>
            <person name="Brown D.W."/>
            <person name="Nagy L.G."/>
            <person name="Floudas D."/>
            <person name="Held B.W."/>
            <person name="Levasseur A."/>
            <person name="Lombard V."/>
            <person name="Morin E."/>
            <person name="Otillar R."/>
            <person name="Lindquist E.A."/>
            <person name="Sun H."/>
            <person name="LaButti K.M."/>
            <person name="Schmutz J."/>
            <person name="Jabbour D."/>
            <person name="Luo H."/>
            <person name="Baker S.E."/>
            <person name="Pisabarro A.G."/>
            <person name="Walton J.D."/>
            <person name="Blanchette R.A."/>
            <person name="Henrissat B."/>
            <person name="Martin F."/>
            <person name="Cullen D."/>
            <person name="Hibbett D.S."/>
            <person name="Grigoriev I.V."/>
        </authorList>
    </citation>
    <scope>NUCLEOTIDE SEQUENCE [LARGE SCALE GENOMIC DNA]</scope>
    <source>
        <strain evidence="3">MUCL 33604</strain>
    </source>
</reference>
<dbReference type="EMBL" id="KL197732">
    <property type="protein sequence ID" value="KDQ53692.1"/>
    <property type="molecule type" value="Genomic_DNA"/>
</dbReference>
<proteinExistence type="predicted"/>
<dbReference type="SUPFAM" id="SSF57756">
    <property type="entry name" value="Retrovirus zinc finger-like domains"/>
    <property type="match status" value="1"/>
</dbReference>
<dbReference type="Gene3D" id="4.10.60.10">
    <property type="entry name" value="Zinc finger, CCHC-type"/>
    <property type="match status" value="1"/>
</dbReference>
<dbReference type="GO" id="GO:0006397">
    <property type="term" value="P:mRNA processing"/>
    <property type="evidence" value="ECO:0007669"/>
    <property type="project" value="UniProtKB-KW"/>
</dbReference>
<name>A0A067PQV3_9AGAM</name>
<dbReference type="HOGENOM" id="CLU_2050002_0_0_1"/>
<dbReference type="InterPro" id="IPR036875">
    <property type="entry name" value="Znf_CCHC_sf"/>
</dbReference>
<sequence length="120" mass="13245">MSVQLDNLTKLKQDTSAGGLIVNKMYFAFVMLLALPNSYSNIVDTILTVVEATALEPAAIHQKIISEEACCKSNPSAAVVTTSASQSRDKGKKKPSKCHYCKRDGHWENECRKRKKDKGD</sequence>
<evidence type="ECO:0000313" key="2">
    <source>
        <dbReference type="EMBL" id="KDQ53692.1"/>
    </source>
</evidence>
<keyword evidence="1" id="KW-0507">mRNA processing</keyword>
<dbReference type="GO" id="GO:0003676">
    <property type="term" value="F:nucleic acid binding"/>
    <property type="evidence" value="ECO:0007669"/>
    <property type="project" value="InterPro"/>
</dbReference>
<evidence type="ECO:0000313" key="3">
    <source>
        <dbReference type="Proteomes" id="UP000027265"/>
    </source>
</evidence>